<reference evidence="3 4" key="1">
    <citation type="submission" date="2018-03" db="EMBL/GenBank/DDBJ databases">
        <authorList>
            <person name="Keele B.F."/>
        </authorList>
    </citation>
    <scope>NUCLEOTIDE SEQUENCE [LARGE SCALE GENOMIC DNA]</scope>
    <source>
        <strain evidence="3 4">YL28-9</strain>
    </source>
</reference>
<keyword evidence="4" id="KW-1185">Reference proteome</keyword>
<accession>A0A2T3HN13</accession>
<feature type="domain" description="Sortilin N-terminal" evidence="2">
    <location>
        <begin position="133"/>
        <end position="260"/>
    </location>
</feature>
<dbReference type="Proteomes" id="UP000240912">
    <property type="component" value="Unassembled WGS sequence"/>
</dbReference>
<evidence type="ECO:0000313" key="4">
    <source>
        <dbReference type="Proteomes" id="UP000240912"/>
    </source>
</evidence>
<dbReference type="InterPro" id="IPR015943">
    <property type="entry name" value="WD40/YVTN_repeat-like_dom_sf"/>
</dbReference>
<dbReference type="CDD" id="cd15482">
    <property type="entry name" value="Sialidase_non-viral"/>
    <property type="match status" value="1"/>
</dbReference>
<dbReference type="Pfam" id="PF15902">
    <property type="entry name" value="Sortilin-Vps10"/>
    <property type="match status" value="1"/>
</dbReference>
<name>A0A2T3HN13_9SPHI</name>
<dbReference type="SUPFAM" id="SSF110296">
    <property type="entry name" value="Oligoxyloglucan reducing end-specific cellobiohydrolase"/>
    <property type="match status" value="1"/>
</dbReference>
<dbReference type="PANTHER" id="PTHR47199:SF2">
    <property type="entry name" value="PHOTOSYSTEM II STABILITY_ASSEMBLY FACTOR HCF136, CHLOROPLASTIC"/>
    <property type="match status" value="1"/>
</dbReference>
<dbReference type="InterPro" id="IPR031778">
    <property type="entry name" value="Sortilin_N"/>
</dbReference>
<dbReference type="AlphaFoldDB" id="A0A2T3HN13"/>
<dbReference type="EMBL" id="PYLS01000005">
    <property type="protein sequence ID" value="PST83852.1"/>
    <property type="molecule type" value="Genomic_DNA"/>
</dbReference>
<proteinExistence type="predicted"/>
<evidence type="ECO:0000256" key="1">
    <source>
        <dbReference type="ARBA" id="ARBA00022737"/>
    </source>
</evidence>
<dbReference type="PANTHER" id="PTHR47199">
    <property type="entry name" value="PHOTOSYSTEM II STABILITY/ASSEMBLY FACTOR HCF136, CHLOROPLASTIC"/>
    <property type="match status" value="1"/>
</dbReference>
<organism evidence="3 4">
    <name type="scientific">Pedobacter yulinensis</name>
    <dbReference type="NCBI Taxonomy" id="2126353"/>
    <lineage>
        <taxon>Bacteria</taxon>
        <taxon>Pseudomonadati</taxon>
        <taxon>Bacteroidota</taxon>
        <taxon>Sphingobacteriia</taxon>
        <taxon>Sphingobacteriales</taxon>
        <taxon>Sphingobacteriaceae</taxon>
        <taxon>Pedobacter</taxon>
    </lineage>
</organism>
<keyword evidence="1" id="KW-0677">Repeat</keyword>
<sequence>MSSAQEFTLTQVASGKGTSLRGLSAVNDSTVWVSGSNGWIGRTVTAGVEWQWVQPRGFEKLDFRDIEAFDDQNAIAVNAGSPAYILLTTDGGQNWEKVYENTDSAIFLDGMAFWGRMNGIVFGDPIGNKMPILKTTDGGKTWQEVSENMKFDLARGEASFAASGTTIKALPGGRTWIATGGATSNIYFSPDYGTTWERYALPILQGTDSTGPFSIDFLDRNRGLAVGGDYKKDKENTNNVLLTTDGGKTWRKPSRPVKGYRSGVVFYSEKYAFATGTSGTDVSLDGGNSWLNISSRSFNAVQRAGTGKSVWLAGTEGSIYVLGFNP</sequence>
<evidence type="ECO:0000313" key="3">
    <source>
        <dbReference type="EMBL" id="PST83852.1"/>
    </source>
</evidence>
<evidence type="ECO:0000259" key="2">
    <source>
        <dbReference type="Pfam" id="PF15902"/>
    </source>
</evidence>
<comment type="caution">
    <text evidence="3">The sequence shown here is derived from an EMBL/GenBank/DDBJ whole genome shotgun (WGS) entry which is preliminary data.</text>
</comment>
<protein>
    <submittedName>
        <fullName evidence="3">Oxidoreductase</fullName>
    </submittedName>
</protein>
<gene>
    <name evidence="3" type="ORF">C7T94_13105</name>
</gene>
<dbReference type="Gene3D" id="2.130.10.10">
    <property type="entry name" value="YVTN repeat-like/Quinoprotein amine dehydrogenase"/>
    <property type="match status" value="2"/>
</dbReference>